<evidence type="ECO:0000259" key="13">
    <source>
        <dbReference type="PROSITE" id="PS51123"/>
    </source>
</evidence>
<dbReference type="Pfam" id="PF00691">
    <property type="entry name" value="OmpA"/>
    <property type="match status" value="1"/>
</dbReference>
<dbReference type="InterPro" id="IPR050330">
    <property type="entry name" value="Bact_OuterMem_StrucFunc"/>
</dbReference>
<evidence type="ECO:0000256" key="1">
    <source>
        <dbReference type="ARBA" id="ARBA00004571"/>
    </source>
</evidence>
<keyword evidence="11" id="KW-0175">Coiled coil</keyword>
<feature type="signal peptide" evidence="12">
    <location>
        <begin position="1"/>
        <end position="20"/>
    </location>
</feature>
<dbReference type="GO" id="GO:0046930">
    <property type="term" value="C:pore complex"/>
    <property type="evidence" value="ECO:0007669"/>
    <property type="project" value="UniProtKB-KW"/>
</dbReference>
<sequence>MKKAILLFVVLGLLSGLSYAQEAKFNKWSLEGGIGLTKPFENFEQGFRSATPDFLATELGVRYMISEYFGLKLGLGYNQFSEADNSQDFTSDQYRVDLQGVVNLGRLMKFESWTKTFNLLAHGGVGVGKLEYDLNPNAKDKVGILLAGATAQVRLSPRVSLNIDGTAMSNIRQNLSFDGTGPGSEHNLGIVFNGTVGLSISLGKNKSHADWYLRENEAINQIDLKIADLDKRVKDLEDNTASKQDLKKTQDGVDDLSKEVDALKDKLDTPPATYEDFLKKMVNDGYINIYFDFNSAKVNQSSVVSVGFLKTYLQKNAGVQVDVLGYADELGSDGYNQKLSEQRAQAAAKLLAESGIEQSRLNAVGKGEDTSVDKSSAQARQMARRVSFVVK</sequence>
<dbReference type="SUPFAM" id="SSF103088">
    <property type="entry name" value="OmpA-like"/>
    <property type="match status" value="1"/>
</dbReference>
<evidence type="ECO:0000256" key="3">
    <source>
        <dbReference type="ARBA" id="ARBA00022452"/>
    </source>
</evidence>
<dbReference type="PRINTS" id="PR01021">
    <property type="entry name" value="OMPADOMAIN"/>
</dbReference>
<evidence type="ECO:0000256" key="11">
    <source>
        <dbReference type="SAM" id="Coils"/>
    </source>
</evidence>
<dbReference type="Gene3D" id="3.30.1330.60">
    <property type="entry name" value="OmpA-like domain"/>
    <property type="match status" value="1"/>
</dbReference>
<comment type="subcellular location">
    <subcellularLocation>
        <location evidence="1">Cell outer membrane</location>
        <topology evidence="1">Multi-pass membrane protein</topology>
    </subcellularLocation>
</comment>
<comment type="caution">
    <text evidence="14">The sequence shown here is derived from an EMBL/GenBank/DDBJ whole genome shotgun (WGS) entry which is preliminary data.</text>
</comment>
<keyword evidence="9" id="KW-0998">Cell outer membrane</keyword>
<dbReference type="PROSITE" id="PS01068">
    <property type="entry name" value="OMPA_1"/>
    <property type="match status" value="1"/>
</dbReference>
<dbReference type="PANTHER" id="PTHR30329:SF21">
    <property type="entry name" value="LIPOPROTEIN YIAD-RELATED"/>
    <property type="match status" value="1"/>
</dbReference>
<proteinExistence type="predicted"/>
<dbReference type="Proteomes" id="UP001163821">
    <property type="component" value="Unassembled WGS sequence"/>
</dbReference>
<keyword evidence="15" id="KW-1185">Reference proteome</keyword>
<evidence type="ECO:0000256" key="10">
    <source>
        <dbReference type="PROSITE-ProRule" id="PRU00473"/>
    </source>
</evidence>
<dbReference type="CDD" id="cd07185">
    <property type="entry name" value="OmpA_C-like"/>
    <property type="match status" value="1"/>
</dbReference>
<dbReference type="InterPro" id="IPR006664">
    <property type="entry name" value="OMP_bac"/>
</dbReference>
<dbReference type="PANTHER" id="PTHR30329">
    <property type="entry name" value="STATOR ELEMENT OF FLAGELLAR MOTOR COMPLEX"/>
    <property type="match status" value="1"/>
</dbReference>
<evidence type="ECO:0000256" key="5">
    <source>
        <dbReference type="ARBA" id="ARBA00022729"/>
    </source>
</evidence>
<dbReference type="GO" id="GO:0006811">
    <property type="term" value="P:monoatomic ion transport"/>
    <property type="evidence" value="ECO:0007669"/>
    <property type="project" value="UniProtKB-KW"/>
</dbReference>
<evidence type="ECO:0000313" key="14">
    <source>
        <dbReference type="EMBL" id="MCW0481978.1"/>
    </source>
</evidence>
<dbReference type="EMBL" id="JAPAAF010000004">
    <property type="protein sequence ID" value="MCW0481978.1"/>
    <property type="molecule type" value="Genomic_DNA"/>
</dbReference>
<keyword evidence="5 12" id="KW-0732">Signal</keyword>
<dbReference type="GO" id="GO:0015288">
    <property type="term" value="F:porin activity"/>
    <property type="evidence" value="ECO:0007669"/>
    <property type="project" value="UniProtKB-KW"/>
</dbReference>
<keyword evidence="6" id="KW-0406">Ion transport</keyword>
<dbReference type="InterPro" id="IPR036737">
    <property type="entry name" value="OmpA-like_sf"/>
</dbReference>
<keyword evidence="7" id="KW-0626">Porin</keyword>
<evidence type="ECO:0000256" key="2">
    <source>
        <dbReference type="ARBA" id="ARBA00022448"/>
    </source>
</evidence>
<name>A0AA41Y6U3_9BACT</name>
<feature type="chain" id="PRO_5041330564" evidence="12">
    <location>
        <begin position="21"/>
        <end position="391"/>
    </location>
</feature>
<protein>
    <submittedName>
        <fullName evidence="14">OmpA family protein</fullName>
    </submittedName>
</protein>
<feature type="domain" description="OmpA-like" evidence="13">
    <location>
        <begin position="278"/>
        <end position="391"/>
    </location>
</feature>
<dbReference type="Gene3D" id="2.40.160.20">
    <property type="match status" value="1"/>
</dbReference>
<dbReference type="InterPro" id="IPR011250">
    <property type="entry name" value="OMP/PagP_B-barrel"/>
</dbReference>
<dbReference type="SUPFAM" id="SSF56925">
    <property type="entry name" value="OMPA-like"/>
    <property type="match status" value="1"/>
</dbReference>
<keyword evidence="3" id="KW-1134">Transmembrane beta strand</keyword>
<evidence type="ECO:0000256" key="9">
    <source>
        <dbReference type="ARBA" id="ARBA00023237"/>
    </source>
</evidence>
<keyword evidence="8 10" id="KW-0472">Membrane</keyword>
<keyword evidence="2" id="KW-0813">Transport</keyword>
<dbReference type="RefSeq" id="WP_282590587.1">
    <property type="nucleotide sequence ID" value="NZ_JAPAAF010000004.1"/>
</dbReference>
<dbReference type="Pfam" id="PF13505">
    <property type="entry name" value="OMP_b-brl"/>
    <property type="match status" value="1"/>
</dbReference>
<dbReference type="InterPro" id="IPR006665">
    <property type="entry name" value="OmpA-like"/>
</dbReference>
<dbReference type="InterPro" id="IPR027385">
    <property type="entry name" value="Beta-barrel_OMP"/>
</dbReference>
<reference evidence="14" key="1">
    <citation type="submission" date="2022-10" db="EMBL/GenBank/DDBJ databases">
        <title>Gaoshiqiia sediminis gen. nov., sp. nov., isolated from coastal sediment.</title>
        <authorList>
            <person name="Yu W.X."/>
            <person name="Mu D.S."/>
            <person name="Du J.Z."/>
            <person name="Liang Y.Q."/>
        </authorList>
    </citation>
    <scope>NUCLEOTIDE SEQUENCE</scope>
    <source>
        <strain evidence="14">A06</strain>
    </source>
</reference>
<evidence type="ECO:0000313" key="15">
    <source>
        <dbReference type="Proteomes" id="UP001163821"/>
    </source>
</evidence>
<keyword evidence="4" id="KW-0812">Transmembrane</keyword>
<evidence type="ECO:0000256" key="6">
    <source>
        <dbReference type="ARBA" id="ARBA00023065"/>
    </source>
</evidence>
<evidence type="ECO:0000256" key="8">
    <source>
        <dbReference type="ARBA" id="ARBA00023136"/>
    </source>
</evidence>
<dbReference type="AlphaFoldDB" id="A0AA41Y6U3"/>
<accession>A0AA41Y6U3</accession>
<evidence type="ECO:0000256" key="7">
    <source>
        <dbReference type="ARBA" id="ARBA00023114"/>
    </source>
</evidence>
<gene>
    <name evidence="14" type="ORF">N2K84_04490</name>
</gene>
<dbReference type="GO" id="GO:0009279">
    <property type="term" value="C:cell outer membrane"/>
    <property type="evidence" value="ECO:0007669"/>
    <property type="project" value="UniProtKB-SubCell"/>
</dbReference>
<evidence type="ECO:0000256" key="12">
    <source>
        <dbReference type="SAM" id="SignalP"/>
    </source>
</evidence>
<organism evidence="14 15">
    <name type="scientific">Gaoshiqia sediminis</name>
    <dbReference type="NCBI Taxonomy" id="2986998"/>
    <lineage>
        <taxon>Bacteria</taxon>
        <taxon>Pseudomonadati</taxon>
        <taxon>Bacteroidota</taxon>
        <taxon>Bacteroidia</taxon>
        <taxon>Marinilabiliales</taxon>
        <taxon>Prolixibacteraceae</taxon>
        <taxon>Gaoshiqia</taxon>
    </lineage>
</organism>
<feature type="coiled-coil region" evidence="11">
    <location>
        <begin position="219"/>
        <end position="266"/>
    </location>
</feature>
<dbReference type="PROSITE" id="PS51123">
    <property type="entry name" value="OMPA_2"/>
    <property type="match status" value="1"/>
</dbReference>
<dbReference type="InterPro" id="IPR006690">
    <property type="entry name" value="OMPA-like_CS"/>
</dbReference>
<evidence type="ECO:0000256" key="4">
    <source>
        <dbReference type="ARBA" id="ARBA00022692"/>
    </source>
</evidence>